<gene>
    <name evidence="3" type="ORF">MCOR_53332</name>
</gene>
<evidence type="ECO:0000256" key="2">
    <source>
        <dbReference type="SAM" id="MobiDB-lite"/>
    </source>
</evidence>
<evidence type="ECO:0000313" key="3">
    <source>
        <dbReference type="EMBL" id="CAC5421191.1"/>
    </source>
</evidence>
<sequence length="756" mass="86726">MDSSQNTDSSFDSTSKQPHKKSNKKQNKQQNASTSVGYNEQGNMSAKMTPENIKQNQIQQSSTPYPYPYPPPFPGLLPAAHFSQYTPPVADSSILSHIMQSISSSDSRLSKLESMDKKLDKFDRLCEAVDSLFPRVKTTESDVKKLTTQVSELNNRCDNFNIKLDELNEEKDNLWIAQATGGSSSPGKGSKLKKEIAEIHKQNSELKSTVSDLQYEATKNNLIFYVLRRKSKSTQGGGIVILIKECFSNKISIEKCIHDTIIRLNIEKDIVTNDKNFFIACVYIPSVRSNFYKLYNCDLFVDLENSIELYSSLGDVILLGDTNSRTGALDDFVSNDSIHTTIRNRLDDIFDYSADIELNVRNNPDNNTNFYGPKLISLCKASGLRILNGRHKNGLANDFTFCGSNGMTVIDYLLVPVSLFPIVRQLIVSNFTTFSDHAFLHIQLSLLCNERNSKRFPDGENGKKLSQDKFKWNDELKEQCRDCLLNNMDKINLCRERIDFDGQQLLDNSLAEFTSTLNDIMAPFFKKRTNIYKSCRSNICDDKPWFTAQCKDLYRRYINCLNIFNRLKSQLNHSNLIRVKKDYKTLERRLKREYMRTEGNMLDMMRLTNPKLFYKKFKRKASSKHAIPLKLFHEHFKSLCSSDTDAVFDDSLFHNTNEDIGGADNIPANTSFSDYMTESRVEGYRFLWNHFLTEGPASTTPWKVCTTKLRRDSTMPTPTSRRSSSYARRFRHKQHVPLSSLQQEEHANQNDDDTKL</sequence>
<feature type="region of interest" description="Disordered" evidence="2">
    <location>
        <begin position="1"/>
        <end position="44"/>
    </location>
</feature>
<protein>
    <recommendedName>
        <fullName evidence="5">Endonuclease/exonuclease/phosphatase domain-containing protein</fullName>
    </recommendedName>
</protein>
<dbReference type="Proteomes" id="UP000507470">
    <property type="component" value="Unassembled WGS sequence"/>
</dbReference>
<proteinExistence type="predicted"/>
<dbReference type="SUPFAM" id="SSF56219">
    <property type="entry name" value="DNase I-like"/>
    <property type="match status" value="1"/>
</dbReference>
<accession>A0A6J8EQ26</accession>
<dbReference type="OrthoDB" id="8052050at2759"/>
<feature type="compositionally biased region" description="Polar residues" evidence="2">
    <location>
        <begin position="1"/>
        <end position="14"/>
    </location>
</feature>
<feature type="compositionally biased region" description="Basic residues" evidence="2">
    <location>
        <begin position="17"/>
        <end position="27"/>
    </location>
</feature>
<dbReference type="AlphaFoldDB" id="A0A6J8EQ26"/>
<feature type="compositionally biased region" description="Low complexity" evidence="2">
    <location>
        <begin position="714"/>
        <end position="727"/>
    </location>
</feature>
<organism evidence="3 4">
    <name type="scientific">Mytilus coruscus</name>
    <name type="common">Sea mussel</name>
    <dbReference type="NCBI Taxonomy" id="42192"/>
    <lineage>
        <taxon>Eukaryota</taxon>
        <taxon>Metazoa</taxon>
        <taxon>Spiralia</taxon>
        <taxon>Lophotrochozoa</taxon>
        <taxon>Mollusca</taxon>
        <taxon>Bivalvia</taxon>
        <taxon>Autobranchia</taxon>
        <taxon>Pteriomorphia</taxon>
        <taxon>Mytilida</taxon>
        <taxon>Mytiloidea</taxon>
        <taxon>Mytilidae</taxon>
        <taxon>Mytilinae</taxon>
        <taxon>Mytilus</taxon>
    </lineage>
</organism>
<keyword evidence="1" id="KW-0175">Coiled coil</keyword>
<feature type="coiled-coil region" evidence="1">
    <location>
        <begin position="136"/>
        <end position="170"/>
    </location>
</feature>
<name>A0A6J8EQ26_MYTCO</name>
<dbReference type="EMBL" id="CACVKT020009268">
    <property type="protein sequence ID" value="CAC5421191.1"/>
    <property type="molecule type" value="Genomic_DNA"/>
</dbReference>
<feature type="compositionally biased region" description="Basic and acidic residues" evidence="2">
    <location>
        <begin position="743"/>
        <end position="756"/>
    </location>
</feature>
<reference evidence="3 4" key="1">
    <citation type="submission" date="2020-06" db="EMBL/GenBank/DDBJ databases">
        <authorList>
            <person name="Li R."/>
            <person name="Bekaert M."/>
        </authorList>
    </citation>
    <scope>NUCLEOTIDE SEQUENCE [LARGE SCALE GENOMIC DNA]</scope>
    <source>
        <strain evidence="4">wild</strain>
    </source>
</reference>
<evidence type="ECO:0000256" key="1">
    <source>
        <dbReference type="SAM" id="Coils"/>
    </source>
</evidence>
<feature type="region of interest" description="Disordered" evidence="2">
    <location>
        <begin position="710"/>
        <end position="756"/>
    </location>
</feature>
<keyword evidence="4" id="KW-1185">Reference proteome</keyword>
<dbReference type="Gene3D" id="3.60.10.10">
    <property type="entry name" value="Endonuclease/exonuclease/phosphatase"/>
    <property type="match status" value="1"/>
</dbReference>
<evidence type="ECO:0008006" key="5">
    <source>
        <dbReference type="Google" id="ProtNLM"/>
    </source>
</evidence>
<evidence type="ECO:0000313" key="4">
    <source>
        <dbReference type="Proteomes" id="UP000507470"/>
    </source>
</evidence>
<dbReference type="InterPro" id="IPR036691">
    <property type="entry name" value="Endo/exonu/phosph_ase_sf"/>
</dbReference>